<evidence type="ECO:0000313" key="4">
    <source>
        <dbReference type="Proteomes" id="UP000005640"/>
    </source>
</evidence>
<feature type="domain" description="Germinal-centre associated nuclear protein nucleoporin homology" evidence="2">
    <location>
        <begin position="2"/>
        <end position="94"/>
    </location>
</feature>
<evidence type="ECO:0000256" key="1">
    <source>
        <dbReference type="SAM" id="MobiDB-lite"/>
    </source>
</evidence>
<feature type="compositionally biased region" description="Low complexity" evidence="1">
    <location>
        <begin position="46"/>
        <end position="69"/>
    </location>
</feature>
<sequence length="94" mass="9594">MNPTNPFSGQQPSAFSASSSNVGTLPSKPPFRFGQPSLFGQNSTLSGKSSGFSQVSSFPASSGVSHSSSVQTLGFTQTSSVGPFSGLEHTSTFV</sequence>
<reference evidence="3" key="4">
    <citation type="submission" date="2025-08" db="UniProtKB">
        <authorList>
            <consortium name="Ensembl"/>
        </authorList>
    </citation>
    <scope>IDENTIFICATION</scope>
</reference>
<dbReference type="UCSC" id="uc062azl.1">
    <property type="organism name" value="human"/>
</dbReference>
<organism evidence="3 4">
    <name type="scientific">Homo sapiens</name>
    <name type="common">Human</name>
    <dbReference type="NCBI Taxonomy" id="9606"/>
    <lineage>
        <taxon>Eukaryota</taxon>
        <taxon>Metazoa</taxon>
        <taxon>Chordata</taxon>
        <taxon>Craniata</taxon>
        <taxon>Vertebrata</taxon>
        <taxon>Euteleostomi</taxon>
        <taxon>Mammalia</taxon>
        <taxon>Eutheria</taxon>
        <taxon>Euarchontoglires</taxon>
        <taxon>Primates</taxon>
        <taxon>Haplorrhini</taxon>
        <taxon>Catarrhini</taxon>
        <taxon>Hominidae</taxon>
        <taxon>Homo</taxon>
    </lineage>
</organism>
<feature type="non-terminal residue" evidence="3">
    <location>
        <position position="94"/>
    </location>
</feature>
<evidence type="ECO:0007829" key="5">
    <source>
        <dbReference type="PeptideAtlas" id="A0A0A0MSZ7"/>
    </source>
</evidence>
<proteinExistence type="evidence at protein level"/>
<reference evidence="3 4" key="1">
    <citation type="journal article" date="2000" name="Nature">
        <title>The DNA sequence of human chromosome 21.</title>
        <authorList>
            <consortium name="Chromosome 21 mapping and sequencing consortium"/>
            <person name="Hattori M."/>
            <person name="Fujiyama A."/>
            <person name="Taylor T.D."/>
            <person name="Watanabe H."/>
            <person name="Yada T."/>
            <person name="Park H.S."/>
            <person name="Toyoda A."/>
            <person name="Ishii K."/>
            <person name="Totoki Y."/>
            <person name="Choi D.K."/>
            <person name="Groner Y."/>
            <person name="Soeda E."/>
            <person name="Ohki M."/>
            <person name="Takagi T."/>
            <person name="Sakaki Y."/>
            <person name="Taudien S."/>
            <person name="Blechschmidt K."/>
            <person name="Polley A."/>
            <person name="Menzel U."/>
            <person name="Delabar J."/>
            <person name="Kumpf K."/>
            <person name="Lehmann R."/>
            <person name="Patterson D."/>
            <person name="Reichwald K."/>
            <person name="Rump A."/>
            <person name="Schillhabel M."/>
            <person name="Schudy A."/>
            <person name="Zimmermann W."/>
            <person name="Rosenthal A."/>
            <person name="Kudoh J."/>
            <person name="Schibuya K."/>
            <person name="Kawasaki K."/>
            <person name="Asakawa S."/>
            <person name="Shintani A."/>
            <person name="Sasaki T."/>
            <person name="Nagamine K."/>
            <person name="Mitsuyama S."/>
            <person name="Antonarakis S.E."/>
            <person name="Minoshima S."/>
            <person name="Shimizu N."/>
            <person name="Nordsiek G."/>
            <person name="Hornischer K."/>
            <person name="Brant P."/>
            <person name="Scharfe M."/>
            <person name="Schon O."/>
            <person name="Desario A."/>
            <person name="Reichelt J."/>
            <person name="Kauer G."/>
            <person name="Blocker H."/>
            <person name="Ramser J."/>
            <person name="Beck A."/>
            <person name="Klages S."/>
            <person name="Hennig S."/>
            <person name="Riesselmann L."/>
            <person name="Dagand E."/>
            <person name="Haaf T."/>
            <person name="Wehrmeyer S."/>
            <person name="Borzym K."/>
            <person name="Gardiner K."/>
            <person name="Nizetic D."/>
            <person name="Francis F."/>
            <person name="Lehrach H."/>
            <person name="Reinhardt R."/>
            <person name="Yaspo M.L."/>
        </authorList>
    </citation>
    <scope>NUCLEOTIDE SEQUENCE [LARGE SCALE GENOMIC DNA]</scope>
</reference>
<keyword evidence="5 6" id="KW-1267">Proteomics identification</keyword>
<dbReference type="AlphaFoldDB" id="A0A0A0MSZ7"/>
<feature type="compositionally biased region" description="Polar residues" evidence="1">
    <location>
        <begin position="1"/>
        <end position="24"/>
    </location>
</feature>
<reference evidence="3 4" key="3">
    <citation type="journal article" date="2004" name="Nature">
        <title>Finishing the euchromatic sequence of the human genome.</title>
        <authorList>
            <consortium name="International Human Genome Sequencing Consortium"/>
        </authorList>
    </citation>
    <scope>NUCLEOTIDE SEQUENCE [LARGE SCALE GENOMIC DNA]</scope>
</reference>
<dbReference type="EMBL" id="AP000471">
    <property type="status" value="NOT_ANNOTATED_CDS"/>
    <property type="molecule type" value="Genomic_DNA"/>
</dbReference>
<dbReference type="Pfam" id="PF16768">
    <property type="entry name" value="NupH_GANP"/>
    <property type="match status" value="1"/>
</dbReference>
<reference evidence="3" key="5">
    <citation type="submission" date="2025-09" db="UniProtKB">
        <authorList>
            <consortium name="Ensembl"/>
        </authorList>
    </citation>
    <scope>IDENTIFICATION</scope>
</reference>
<dbReference type="ExpressionAtlas" id="A0A0A0MSZ7">
    <property type="expression patterns" value="baseline and differential"/>
</dbReference>
<dbReference type="ChiTaRS" id="MCM3AP">
    <property type="organism name" value="human"/>
</dbReference>
<dbReference type="Ensembl" id="ENST00000426537.1">
    <property type="protein sequence ID" value="ENSP00000408934.1"/>
    <property type="gene ID" value="ENSG00000160294.11"/>
</dbReference>
<dbReference type="HOGENOM" id="CLU_2391630_0_0_1"/>
<dbReference type="GeneTree" id="ENSGT00940000156322"/>
<dbReference type="MassIVE" id="A0A0A0MSZ7"/>
<name>A0A0A0MSZ7_HUMAN</name>
<dbReference type="OrthoDB" id="21502at2759"/>
<dbReference type="Antibodypedia" id="10636">
    <property type="antibodies" value="243 antibodies from 33 providers"/>
</dbReference>
<dbReference type="OMA" id="DMTIFWH"/>
<feature type="region of interest" description="Disordered" evidence="1">
    <location>
        <begin position="1"/>
        <end position="69"/>
    </location>
</feature>
<dbReference type="Proteomes" id="UP000005640">
    <property type="component" value="Chromosome 21"/>
</dbReference>
<dbReference type="EMBL" id="AP001469">
    <property type="status" value="NOT_ANNOTATED_CDS"/>
    <property type="molecule type" value="Genomic_DNA"/>
</dbReference>
<dbReference type="OpenTargets" id="ENSG00000160294"/>
<dbReference type="HGNC" id="HGNC:6946">
    <property type="gene designation" value="MCM3AP"/>
</dbReference>
<evidence type="ECO:0007829" key="6">
    <source>
        <dbReference type="ProteomicsDB" id="A0A0A0MSZ7"/>
    </source>
</evidence>
<evidence type="ECO:0000313" key="3">
    <source>
        <dbReference type="Ensembl" id="ENSP00000408934.1"/>
    </source>
</evidence>
<evidence type="ECO:0000259" key="2">
    <source>
        <dbReference type="Pfam" id="PF16768"/>
    </source>
</evidence>
<accession>A0A0A0MSZ7</accession>
<keyword evidence="4" id="KW-1185">Reference proteome</keyword>
<dbReference type="Bgee" id="ENSG00000160294">
    <property type="expression patterns" value="Expressed in tendon of biceps brachii and 202 other cell types or tissues"/>
</dbReference>
<dbReference type="VEuPathDB" id="HostDB:ENSG00000160294"/>
<protein>
    <submittedName>
        <fullName evidence="3">Minichromosome maintenance complex component 3 associated protein</fullName>
    </submittedName>
</protein>
<reference evidence="3 4" key="2">
    <citation type="journal article" date="2001" name="Nature">
        <title>Initial sequencing and analysis of the human genome.</title>
        <authorList>
            <consortium name="International Human Genome Sequencing Consortium"/>
            <person name="Lander E.S."/>
            <person name="Linton L.M."/>
            <person name="Birren B."/>
            <person name="Nusbaum C."/>
            <person name="Zody M.C."/>
            <person name="Baldwin J."/>
            <person name="Devon K."/>
            <person name="Dewar K."/>
            <person name="Doyle M."/>
            <person name="FitzHugh W."/>
            <person name="Funke R."/>
            <person name="Gage D."/>
            <person name="Harris K."/>
            <person name="Heaford A."/>
            <person name="Howland J."/>
            <person name="Kann L."/>
            <person name="Lehoczky J."/>
            <person name="LeVine R."/>
            <person name="McEwan P."/>
            <person name="McKernan K."/>
            <person name="Meldrim J."/>
            <person name="Mesirov J.P."/>
            <person name="Miranda C."/>
            <person name="Morris W."/>
            <person name="Naylor J."/>
            <person name="Raymond C."/>
            <person name="Rosetti M."/>
            <person name="Santos R."/>
            <person name="Sheridan A."/>
            <person name="Sougnez C."/>
            <person name="Stange-Thomann N."/>
            <person name="Stojanovic N."/>
            <person name="Subramanian A."/>
            <person name="Wyman D."/>
            <person name="Rogers J."/>
            <person name="Sulston J."/>
            <person name="Ainscough R."/>
            <person name="Beck S."/>
            <person name="Bentley D."/>
            <person name="Burton J."/>
            <person name="Clee C."/>
            <person name="Carter N."/>
            <person name="Coulson A."/>
            <person name="Deadman R."/>
            <person name="Deloukas P."/>
            <person name="Dunham A."/>
            <person name="Dunham I."/>
            <person name="Durbin R."/>
            <person name="French L."/>
            <person name="Grafham D."/>
            <person name="Gregory S."/>
            <person name="Hubbard T."/>
            <person name="Humphray S."/>
            <person name="Hunt A."/>
            <person name="Jones M."/>
            <person name="Lloyd C."/>
            <person name="McMurray A."/>
            <person name="Matthews L."/>
            <person name="Mercer S."/>
            <person name="Milne S."/>
            <person name="Mullikin J.C."/>
            <person name="Mungall A."/>
            <person name="Plumb R."/>
            <person name="Ross M."/>
            <person name="Shownkeen R."/>
            <person name="Sims S."/>
            <person name="Waterston R.H."/>
            <person name="Wilson R.K."/>
            <person name="Hillier L.W."/>
            <person name="McPherson J.D."/>
            <person name="Marra M.A."/>
            <person name="Mardis E.R."/>
            <person name="Fulton L.A."/>
            <person name="Chinwalla A.T."/>
            <person name="Pepin K.H."/>
            <person name="Gish W.R."/>
            <person name="Chissoe S.L."/>
            <person name="Wendl M.C."/>
            <person name="Delehaunty K.D."/>
            <person name="Miner T.L."/>
            <person name="Delehaunty A."/>
            <person name="Kramer J.B."/>
            <person name="Cook L.L."/>
            <person name="Fulton R.S."/>
            <person name="Johnson D.L."/>
            <person name="Minx P.J."/>
            <person name="Clifton S.W."/>
            <person name="Hawkins T."/>
            <person name="Branscomb E."/>
            <person name="Predki P."/>
            <person name="Richardson P."/>
            <person name="Wenning S."/>
            <person name="Slezak T."/>
            <person name="Doggett N."/>
            <person name="Cheng J.F."/>
            <person name="Olsen A."/>
            <person name="Lucas S."/>
            <person name="Elkin C."/>
            <person name="Uberbacher E."/>
            <person name="Frazier M."/>
            <person name="Gibbs R.A."/>
            <person name="Muzny D.M."/>
            <person name="Scherer S.E."/>
            <person name="Bouck J.B."/>
            <person name="Sodergren E.J."/>
            <person name="Worley K.C."/>
            <person name="Rives C.M."/>
            <person name="Gorrell J.H."/>
            <person name="Metzker M.L."/>
            <person name="Naylor S.L."/>
            <person name="Kucherlapati R.S."/>
            <person name="Nelson D.L."/>
            <person name="Weinstock G.M."/>
            <person name="Sakaki Y."/>
            <person name="Fujiyama A."/>
            <person name="Hattori M."/>
            <person name="Yada T."/>
            <person name="Toyoda A."/>
            <person name="Itoh T."/>
            <person name="Kawagoe C."/>
            <person name="Watanabe H."/>
            <person name="Totoki Y."/>
            <person name="Taylor T."/>
            <person name="Weissenbach J."/>
            <person name="Heilig R."/>
            <person name="Saurin W."/>
            <person name="Artiguenave F."/>
            <person name="Brottier P."/>
            <person name="Bruls T."/>
            <person name="Pelletier E."/>
            <person name="Robert C."/>
            <person name="Wincker P."/>
            <person name="Smith D.R."/>
            <person name="Doucette-Stamm L."/>
            <person name="Rubenfield M."/>
            <person name="Weinstock K."/>
            <person name="Lee H.M."/>
            <person name="Dubois J."/>
            <person name="Rosenthal A."/>
            <person name="Platzer M."/>
            <person name="Nyakatura G."/>
            <person name="Taudien S."/>
            <person name="Rump A."/>
            <person name="Yang H."/>
            <person name="Yu J."/>
            <person name="Wang J."/>
            <person name="Huang G."/>
            <person name="Gu J."/>
            <person name="Hood L."/>
            <person name="Rowen L."/>
            <person name="Madan A."/>
            <person name="Qin S."/>
            <person name="Davis R.W."/>
            <person name="Federspiel N.A."/>
            <person name="Abola A.P."/>
            <person name="Proctor M.J."/>
            <person name="Myers R.M."/>
            <person name="Schmutz J."/>
            <person name="Dickson M."/>
            <person name="Grimwood J."/>
            <person name="Cox D.R."/>
            <person name="Olson M.V."/>
            <person name="Kaul R."/>
            <person name="Raymond C."/>
            <person name="Shimizu N."/>
            <person name="Kawasaki K."/>
            <person name="Minoshima S."/>
            <person name="Evans G.A."/>
            <person name="Athanasiou M."/>
            <person name="Schultz R."/>
            <person name="Roe B.A."/>
            <person name="Chen F."/>
            <person name="Pan H."/>
            <person name="Ramser J."/>
            <person name="Lehrach H."/>
            <person name="Reinhardt R."/>
            <person name="McCombie W.R."/>
            <person name="de la Bastide M."/>
            <person name="Dedhia N."/>
            <person name="Blocker H."/>
            <person name="Hornischer K."/>
            <person name="Nordsiek G."/>
            <person name="Agarwala R."/>
            <person name="Aravind L."/>
            <person name="Bailey J.A."/>
            <person name="Bateman A."/>
            <person name="Batzoglou S."/>
            <person name="Birney E."/>
            <person name="Bork P."/>
            <person name="Brown D.G."/>
            <person name="Burge C.B."/>
            <person name="Cerutti L."/>
            <person name="Chen H.C."/>
            <person name="Church D."/>
            <person name="Clamp M."/>
            <person name="Copley R.R."/>
            <person name="Doerks T."/>
            <person name="Eddy S.R."/>
            <person name="Eichler E.E."/>
            <person name="Furey T.S."/>
            <person name="Galagan J."/>
            <person name="Gilbert J.G."/>
            <person name="Harmon C."/>
            <person name="Hayashizaki Y."/>
            <person name="Haussler D."/>
            <person name="Hermjakob H."/>
            <person name="Hokamp K."/>
            <person name="Jang W."/>
            <person name="Johnson L.S."/>
            <person name="Jones T.A."/>
            <person name="Kasif S."/>
            <person name="Kaspryzk A."/>
            <person name="Kennedy S."/>
            <person name="Kent W.J."/>
            <person name="Kitts P."/>
            <person name="Koonin E.V."/>
            <person name="Korf I."/>
            <person name="Kulp D."/>
            <person name="Lancet D."/>
            <person name="Lowe T.M."/>
            <person name="McLysaght A."/>
            <person name="Mikkelsen T."/>
            <person name="Moran J.V."/>
            <person name="Mulder N."/>
            <person name="Pollara V.J."/>
            <person name="Ponting C.P."/>
            <person name="Schuler G."/>
            <person name="Schultz J."/>
            <person name="Slater G."/>
            <person name="Smit A.F."/>
            <person name="Stupka E."/>
            <person name="Szustakowski J."/>
            <person name="Thierry-Mieg D."/>
            <person name="Thierry-Mieg J."/>
            <person name="Wagner L."/>
            <person name="Wallis J."/>
            <person name="Wheeler R."/>
            <person name="Williams A."/>
            <person name="Wolf Y.I."/>
            <person name="Wolfe K.H."/>
            <person name="Yang S.P."/>
            <person name="Yeh R.F."/>
            <person name="Collins F."/>
            <person name="Guyer M.S."/>
            <person name="Peterson J."/>
            <person name="Felsenfeld A."/>
            <person name="Wetterstrand K.A."/>
            <person name="Patrinos A."/>
            <person name="Morgan M.J."/>
            <person name="de Jong P."/>
            <person name="Catanese J.J."/>
            <person name="Osoegawa K."/>
            <person name="Shizuya H."/>
            <person name="Choi S."/>
            <person name="Chen Y.J."/>
        </authorList>
    </citation>
    <scope>NUCLEOTIDE SEQUENCE [LARGE SCALE GENOMIC DNA]</scope>
</reference>
<gene>
    <name evidence="3" type="primary">MCM3AP</name>
</gene>
<dbReference type="InterPro" id="IPR031908">
    <property type="entry name" value="NupH_GANP"/>
</dbReference>